<proteinExistence type="predicted"/>
<comment type="caution">
    <text evidence="2">The sequence shown here is derived from an EMBL/GenBank/DDBJ whole genome shotgun (WGS) entry which is preliminary data.</text>
</comment>
<dbReference type="Proteomes" id="UP000521943">
    <property type="component" value="Unassembled WGS sequence"/>
</dbReference>
<feature type="region of interest" description="Disordered" evidence="1">
    <location>
        <begin position="124"/>
        <end position="149"/>
    </location>
</feature>
<name>A0A8H6M5U2_9AGAR</name>
<organism evidence="2 3">
    <name type="scientific">Ephemerocybe angulata</name>
    <dbReference type="NCBI Taxonomy" id="980116"/>
    <lineage>
        <taxon>Eukaryota</taxon>
        <taxon>Fungi</taxon>
        <taxon>Dikarya</taxon>
        <taxon>Basidiomycota</taxon>
        <taxon>Agaricomycotina</taxon>
        <taxon>Agaricomycetes</taxon>
        <taxon>Agaricomycetidae</taxon>
        <taxon>Agaricales</taxon>
        <taxon>Agaricineae</taxon>
        <taxon>Psathyrellaceae</taxon>
        <taxon>Ephemerocybe</taxon>
    </lineage>
</organism>
<evidence type="ECO:0000313" key="2">
    <source>
        <dbReference type="EMBL" id="KAF6756828.1"/>
    </source>
</evidence>
<dbReference type="Gene3D" id="3.80.10.10">
    <property type="entry name" value="Ribonuclease Inhibitor"/>
    <property type="match status" value="1"/>
</dbReference>
<dbReference type="OrthoDB" id="120976at2759"/>
<evidence type="ECO:0000313" key="3">
    <source>
        <dbReference type="Proteomes" id="UP000521943"/>
    </source>
</evidence>
<gene>
    <name evidence="2" type="ORF">DFP72DRAFT_1007394</name>
</gene>
<dbReference type="AlphaFoldDB" id="A0A8H6M5U2"/>
<dbReference type="SUPFAM" id="SSF52047">
    <property type="entry name" value="RNI-like"/>
    <property type="match status" value="1"/>
</dbReference>
<keyword evidence="3" id="KW-1185">Reference proteome</keyword>
<accession>A0A8H6M5U2</accession>
<protein>
    <submittedName>
        <fullName evidence="2">Uncharacterized protein</fullName>
    </submittedName>
</protein>
<dbReference type="EMBL" id="JACGCI010000024">
    <property type="protein sequence ID" value="KAF6756828.1"/>
    <property type="molecule type" value="Genomic_DNA"/>
</dbReference>
<sequence>MQSRPIIDIQNPFYCPALSAVAFLNSVRHSLLPGHGSNTFVKMLDQPGSSDSPGGSLNFVYDSENDWIVGGNPANKGRAKGPTAAARIWPMNLTRRSAGKDISNSPSMDVDEFTLSVLHPKYESTAIGEQNAGKRKRDSTSSPSDSSDLQPVAKYAKSVLLANDSSFELEVQQERVNFDATGSPTLHLEDPHHDSFKSTMLLDATLVDIMNRVLTFLPGIRLEERLSRIPDLTVQKMAEYLAQNGYMNHCVLKAFRRSDITTLSLGTSLSDEDGLNICGQDVIKSLGKPGSFLHLTELSFSESHVEDFNLIYLHHLPKLSVLHLNNTGIGNEAVYLLVPLKRTLKRLSLATNPDITSESVPALLLLADLAFLSILDTGVDMDGLRLIAKTILEEGRNIDIEIPYACENYIDNLESMYLVDIQPPLVSSPDDCSSLTVATLKKNLAAHSEKNPRIMVSGTRAEMIARLQDLLTKRQMDLVVAQMLLGP</sequence>
<dbReference type="InterPro" id="IPR032675">
    <property type="entry name" value="LRR_dom_sf"/>
</dbReference>
<reference evidence="2 3" key="1">
    <citation type="submission" date="2020-07" db="EMBL/GenBank/DDBJ databases">
        <title>Comparative genomics of pyrophilous fungi reveals a link between fire events and developmental genes.</title>
        <authorList>
            <consortium name="DOE Joint Genome Institute"/>
            <person name="Steindorff A.S."/>
            <person name="Carver A."/>
            <person name="Calhoun S."/>
            <person name="Stillman K."/>
            <person name="Liu H."/>
            <person name="Lipzen A."/>
            <person name="Pangilinan J."/>
            <person name="Labutti K."/>
            <person name="Bruns T.D."/>
            <person name="Grigoriev I.V."/>
        </authorList>
    </citation>
    <scope>NUCLEOTIDE SEQUENCE [LARGE SCALE GENOMIC DNA]</scope>
    <source>
        <strain evidence="2 3">CBS 144469</strain>
    </source>
</reference>
<evidence type="ECO:0000256" key="1">
    <source>
        <dbReference type="SAM" id="MobiDB-lite"/>
    </source>
</evidence>